<comment type="caution">
    <text evidence="1">The sequence shown here is derived from an EMBL/GenBank/DDBJ whole genome shotgun (WGS) entry which is preliminary data.</text>
</comment>
<accession>A0ACC2GDL2</accession>
<evidence type="ECO:0000313" key="1">
    <source>
        <dbReference type="EMBL" id="KAJ8001756.1"/>
    </source>
</evidence>
<keyword evidence="2" id="KW-1185">Reference proteome</keyword>
<proteinExistence type="predicted"/>
<gene>
    <name evidence="1" type="ORF">DPEC_G00172740</name>
</gene>
<dbReference type="EMBL" id="CM055741">
    <property type="protein sequence ID" value="KAJ8001756.1"/>
    <property type="molecule type" value="Genomic_DNA"/>
</dbReference>
<organism evidence="1 2">
    <name type="scientific">Dallia pectoralis</name>
    <name type="common">Alaska blackfish</name>
    <dbReference type="NCBI Taxonomy" id="75939"/>
    <lineage>
        <taxon>Eukaryota</taxon>
        <taxon>Metazoa</taxon>
        <taxon>Chordata</taxon>
        <taxon>Craniata</taxon>
        <taxon>Vertebrata</taxon>
        <taxon>Euteleostomi</taxon>
        <taxon>Actinopterygii</taxon>
        <taxon>Neopterygii</taxon>
        <taxon>Teleostei</taxon>
        <taxon>Protacanthopterygii</taxon>
        <taxon>Esociformes</taxon>
        <taxon>Umbridae</taxon>
        <taxon>Dallia</taxon>
    </lineage>
</organism>
<dbReference type="Proteomes" id="UP001157502">
    <property type="component" value="Chromosome 14"/>
</dbReference>
<protein>
    <submittedName>
        <fullName evidence="1">Uncharacterized protein</fullName>
    </submittedName>
</protein>
<reference evidence="1" key="1">
    <citation type="submission" date="2021-05" db="EMBL/GenBank/DDBJ databases">
        <authorList>
            <person name="Pan Q."/>
            <person name="Jouanno E."/>
            <person name="Zahm M."/>
            <person name="Klopp C."/>
            <person name="Cabau C."/>
            <person name="Louis A."/>
            <person name="Berthelot C."/>
            <person name="Parey E."/>
            <person name="Roest Crollius H."/>
            <person name="Montfort J."/>
            <person name="Robinson-Rechavi M."/>
            <person name="Bouchez O."/>
            <person name="Lampietro C."/>
            <person name="Lopez Roques C."/>
            <person name="Donnadieu C."/>
            <person name="Postlethwait J."/>
            <person name="Bobe J."/>
            <person name="Dillon D."/>
            <person name="Chandos A."/>
            <person name="von Hippel F."/>
            <person name="Guiguen Y."/>
        </authorList>
    </citation>
    <scope>NUCLEOTIDE SEQUENCE</scope>
    <source>
        <strain evidence="1">YG-Jan2019</strain>
    </source>
</reference>
<evidence type="ECO:0000313" key="2">
    <source>
        <dbReference type="Proteomes" id="UP001157502"/>
    </source>
</evidence>
<name>A0ACC2GDL2_DALPE</name>
<sequence length="174" mass="18536">MAEMFPGNAWKHGEVQIGLELARVGGGASALCHPTTLRWFLPGWGGGGDLRRRFRDPPPHSPDCQPHCRPSSRHICLNETRGGESLRGVGVPLSLLTLDPFKRAVNTQPPSLSVAAQPPLSAPLSDICSSCGRTSRTVVWLYFVSVAASSPGSPREASRESCYGHPECAGAPNV</sequence>